<dbReference type="PANTHER" id="PTHR15067">
    <property type="entry name" value="E3 UBIQUITIN-PROTEIN LIGASE RNF8"/>
    <property type="match status" value="1"/>
</dbReference>
<evidence type="ECO:0000256" key="3">
    <source>
        <dbReference type="ARBA" id="ARBA00022771"/>
    </source>
</evidence>
<evidence type="ECO:0000256" key="2">
    <source>
        <dbReference type="ARBA" id="ARBA00022723"/>
    </source>
</evidence>
<dbReference type="GO" id="GO:0000151">
    <property type="term" value="C:ubiquitin ligase complex"/>
    <property type="evidence" value="ECO:0007669"/>
    <property type="project" value="TreeGrafter"/>
</dbReference>
<sequence length="230" mass="26021">MLPVILDYVHFKGGTLLLLAYGDNEPSCIGGQFCPQHFYTHHPLSLKTIFFDELHATESWKMVERLVNYVIYKGTFLPLVGPPTLVRAGLWSTWLIVLCSLKMFQALARDQLERLNASPSATPWTYFRSEDTVKKAASVVTEFSLDVEEIITEENNNGEDVTEKAGEADVNVVEDLDLDLDSRQPDAGDVNIEEDMDLDTSGQSLDIVNVTEQQNEEEEDEHRKINKKNE</sequence>
<gene>
    <name evidence="6" type="ORF">LSALG_LOCUS36466</name>
</gene>
<dbReference type="AlphaFoldDB" id="A0AA36ELD4"/>
<reference evidence="6" key="1">
    <citation type="submission" date="2023-04" db="EMBL/GenBank/DDBJ databases">
        <authorList>
            <person name="Vijverberg K."/>
            <person name="Xiong W."/>
            <person name="Schranz E."/>
        </authorList>
    </citation>
    <scope>NUCLEOTIDE SEQUENCE</scope>
</reference>
<dbReference type="PANTHER" id="PTHR15067:SF4">
    <property type="entry name" value="E3 UBIQUITIN-PROTEIN LIGASE RNF8"/>
    <property type="match status" value="1"/>
</dbReference>
<evidence type="ECO:0000313" key="7">
    <source>
        <dbReference type="Proteomes" id="UP001177003"/>
    </source>
</evidence>
<organism evidence="6 7">
    <name type="scientific">Lactuca saligna</name>
    <name type="common">Willowleaf lettuce</name>
    <dbReference type="NCBI Taxonomy" id="75948"/>
    <lineage>
        <taxon>Eukaryota</taxon>
        <taxon>Viridiplantae</taxon>
        <taxon>Streptophyta</taxon>
        <taxon>Embryophyta</taxon>
        <taxon>Tracheophyta</taxon>
        <taxon>Spermatophyta</taxon>
        <taxon>Magnoliopsida</taxon>
        <taxon>eudicotyledons</taxon>
        <taxon>Gunneridae</taxon>
        <taxon>Pentapetalae</taxon>
        <taxon>asterids</taxon>
        <taxon>campanulids</taxon>
        <taxon>Asterales</taxon>
        <taxon>Asteraceae</taxon>
        <taxon>Cichorioideae</taxon>
        <taxon>Cichorieae</taxon>
        <taxon>Lactucinae</taxon>
        <taxon>Lactuca</taxon>
    </lineage>
</organism>
<dbReference type="GO" id="GO:0005886">
    <property type="term" value="C:plasma membrane"/>
    <property type="evidence" value="ECO:0007669"/>
    <property type="project" value="TreeGrafter"/>
</dbReference>
<name>A0AA36ELD4_LACSI</name>
<keyword evidence="3" id="KW-0863">Zinc-finger</keyword>
<dbReference type="GO" id="GO:0006511">
    <property type="term" value="P:ubiquitin-dependent protein catabolic process"/>
    <property type="evidence" value="ECO:0007669"/>
    <property type="project" value="TreeGrafter"/>
</dbReference>
<keyword evidence="2" id="KW-0479">Metal-binding</keyword>
<proteinExistence type="predicted"/>
<dbReference type="GO" id="GO:0061630">
    <property type="term" value="F:ubiquitin protein ligase activity"/>
    <property type="evidence" value="ECO:0007669"/>
    <property type="project" value="TreeGrafter"/>
</dbReference>
<protein>
    <submittedName>
        <fullName evidence="6">Uncharacterized protein</fullName>
    </submittedName>
</protein>
<accession>A0AA36ELD4</accession>
<evidence type="ECO:0000313" key="6">
    <source>
        <dbReference type="EMBL" id="CAI9297670.1"/>
    </source>
</evidence>
<evidence type="ECO:0000256" key="5">
    <source>
        <dbReference type="ARBA" id="ARBA00022833"/>
    </source>
</evidence>
<dbReference type="GO" id="GO:0005829">
    <property type="term" value="C:cytosol"/>
    <property type="evidence" value="ECO:0007669"/>
    <property type="project" value="TreeGrafter"/>
</dbReference>
<keyword evidence="5" id="KW-0862">Zinc</keyword>
<dbReference type="GO" id="GO:0008270">
    <property type="term" value="F:zinc ion binding"/>
    <property type="evidence" value="ECO:0007669"/>
    <property type="project" value="UniProtKB-KW"/>
</dbReference>
<evidence type="ECO:0000256" key="1">
    <source>
        <dbReference type="ARBA" id="ARBA00022679"/>
    </source>
</evidence>
<dbReference type="GO" id="GO:0034052">
    <property type="term" value="P:positive regulation of plant-type hypersensitive response"/>
    <property type="evidence" value="ECO:0007669"/>
    <property type="project" value="TreeGrafter"/>
</dbReference>
<keyword evidence="4" id="KW-0833">Ubl conjugation pathway</keyword>
<keyword evidence="1" id="KW-0808">Transferase</keyword>
<keyword evidence="7" id="KW-1185">Reference proteome</keyword>
<evidence type="ECO:0000256" key="4">
    <source>
        <dbReference type="ARBA" id="ARBA00022786"/>
    </source>
</evidence>
<dbReference type="Proteomes" id="UP001177003">
    <property type="component" value="Chromosome 8"/>
</dbReference>
<dbReference type="GO" id="GO:0016567">
    <property type="term" value="P:protein ubiquitination"/>
    <property type="evidence" value="ECO:0007669"/>
    <property type="project" value="TreeGrafter"/>
</dbReference>
<dbReference type="EMBL" id="OX465084">
    <property type="protein sequence ID" value="CAI9297670.1"/>
    <property type="molecule type" value="Genomic_DNA"/>
</dbReference>